<sequence length="86" mass="9525">MLFTLRYAGVYYRSGGTGVDFNQPEPPEYRDFAYLALTIGMTYQVSDTNLTSTCIRREALRHALLSFILGVTVLAAMVNLVSALAQ</sequence>
<dbReference type="InterPro" id="IPR009781">
    <property type="entry name" value="DUF1345"/>
</dbReference>
<gene>
    <name evidence="2" type="ORF">FHX72_002018</name>
</gene>
<evidence type="ECO:0000256" key="1">
    <source>
        <dbReference type="SAM" id="Phobius"/>
    </source>
</evidence>
<proteinExistence type="predicted"/>
<evidence type="ECO:0000313" key="2">
    <source>
        <dbReference type="EMBL" id="MBB2957873.1"/>
    </source>
</evidence>
<keyword evidence="3" id="KW-1185">Reference proteome</keyword>
<feature type="transmembrane region" description="Helical" evidence="1">
    <location>
        <begin position="63"/>
        <end position="85"/>
    </location>
</feature>
<name>A0A7W4YFR3_9MICO</name>
<keyword evidence="1" id="KW-1133">Transmembrane helix</keyword>
<keyword evidence="1" id="KW-0472">Membrane</keyword>
<accession>A0A7W4YFR3</accession>
<dbReference type="AlphaFoldDB" id="A0A7W4YFR3"/>
<dbReference type="Pfam" id="PF07077">
    <property type="entry name" value="DUF1345"/>
    <property type="match status" value="1"/>
</dbReference>
<dbReference type="Proteomes" id="UP000545286">
    <property type="component" value="Unassembled WGS sequence"/>
</dbReference>
<protein>
    <submittedName>
        <fullName evidence="2">Putative membrane protein</fullName>
    </submittedName>
</protein>
<evidence type="ECO:0000313" key="3">
    <source>
        <dbReference type="Proteomes" id="UP000545286"/>
    </source>
</evidence>
<comment type="caution">
    <text evidence="2">The sequence shown here is derived from an EMBL/GenBank/DDBJ whole genome shotgun (WGS) entry which is preliminary data.</text>
</comment>
<reference evidence="2 3" key="1">
    <citation type="submission" date="2020-08" db="EMBL/GenBank/DDBJ databases">
        <title>Sequencing the genomes of 1000 actinobacteria strains.</title>
        <authorList>
            <person name="Klenk H.-P."/>
        </authorList>
    </citation>
    <scope>NUCLEOTIDE SEQUENCE [LARGE SCALE GENOMIC DNA]</scope>
    <source>
        <strain evidence="2 3">DSM 20419</strain>
    </source>
</reference>
<keyword evidence="1" id="KW-0812">Transmembrane</keyword>
<organism evidence="2 3">
    <name type="scientific">Pseudoclavibacter helvolus</name>
    <dbReference type="NCBI Taxonomy" id="255205"/>
    <lineage>
        <taxon>Bacteria</taxon>
        <taxon>Bacillati</taxon>
        <taxon>Actinomycetota</taxon>
        <taxon>Actinomycetes</taxon>
        <taxon>Micrococcales</taxon>
        <taxon>Microbacteriaceae</taxon>
        <taxon>Pseudoclavibacter</taxon>
    </lineage>
</organism>
<dbReference type="EMBL" id="JACHWJ010000003">
    <property type="protein sequence ID" value="MBB2957873.1"/>
    <property type="molecule type" value="Genomic_DNA"/>
</dbReference>